<dbReference type="EMBL" id="CP073041">
    <property type="protein sequence ID" value="UXE60689.1"/>
    <property type="molecule type" value="Genomic_DNA"/>
</dbReference>
<name>A0A977KVI3_9CYAN</name>
<accession>A0A977KVI3</accession>
<sequence>MSTLQEVIGSIELLPDDDKEQLFEILYQRRIEERRAEILANAQEVRQAFKEGKAKVGTVEDLIADLLEDDDESCLE</sequence>
<proteinExistence type="predicted"/>
<dbReference type="AlphaFoldDB" id="A0A977KVI3"/>
<protein>
    <recommendedName>
        <fullName evidence="2">HigA protein (Antitoxin to HigB)</fullName>
    </recommendedName>
</protein>
<gene>
    <name evidence="1" type="ORF">KA717_35150</name>
</gene>
<dbReference type="KEGG" id="wna:KA717_35150"/>
<reference evidence="1" key="1">
    <citation type="submission" date="2021-04" db="EMBL/GenBank/DDBJ databases">
        <title>Genome sequence of Woronichinia naegeliana from Washington state freshwater lake bloom.</title>
        <authorList>
            <person name="Dreher T.W."/>
        </authorList>
    </citation>
    <scope>NUCLEOTIDE SEQUENCE</scope>
    <source>
        <strain evidence="1">WA131</strain>
    </source>
</reference>
<evidence type="ECO:0000313" key="1">
    <source>
        <dbReference type="EMBL" id="UXE60689.1"/>
    </source>
</evidence>
<organism evidence="1">
    <name type="scientific">Woronichinia naegeliana WA131</name>
    <dbReference type="NCBI Taxonomy" id="2824559"/>
    <lineage>
        <taxon>Bacteria</taxon>
        <taxon>Bacillati</taxon>
        <taxon>Cyanobacteriota</taxon>
        <taxon>Cyanophyceae</taxon>
        <taxon>Synechococcales</taxon>
        <taxon>Coelosphaeriaceae</taxon>
        <taxon>Woronichinia</taxon>
    </lineage>
</organism>
<evidence type="ECO:0008006" key="2">
    <source>
        <dbReference type="Google" id="ProtNLM"/>
    </source>
</evidence>
<dbReference type="Proteomes" id="UP001065613">
    <property type="component" value="Chromosome"/>
</dbReference>